<dbReference type="PANTHER" id="PTHR34817">
    <property type="entry name" value="NUCLEOTIDYLTRANSFERASE"/>
    <property type="match status" value="1"/>
</dbReference>
<accession>A0A511Y548</accession>
<name>A0A511Y548_9FLAO</name>
<evidence type="ECO:0000313" key="1">
    <source>
        <dbReference type="EMBL" id="GEN70319.1"/>
    </source>
</evidence>
<organism evidence="1 2">
    <name type="scientific">Chryseobacterium lathyri</name>
    <dbReference type="NCBI Taxonomy" id="395933"/>
    <lineage>
        <taxon>Bacteria</taxon>
        <taxon>Pseudomonadati</taxon>
        <taxon>Bacteroidota</taxon>
        <taxon>Flavobacteriia</taxon>
        <taxon>Flavobacteriales</taxon>
        <taxon>Weeksellaceae</taxon>
        <taxon>Chryseobacterium group</taxon>
        <taxon>Chryseobacterium</taxon>
    </lineage>
</organism>
<sequence length="371" mass="43050">MFNFKEREETHVSKEKKQIMTIEFLKTNNFILLEAISGSRSFGLATENSDTDIRGIYYLPKEDFFGLNYIPQISNETNDVTYYEIGRFVELLQKNNPNILEVLASPEDCILQKHPLMGLLRPEDFLSKLCKDTFAGYAVSQIKKAKGLNKKILNPVEKERKSILDFCYILQNDTSVPLKKWLSDNGKIQEKCGLVSIDHTKGMFTLFYDESGSSGYRGIIQNEEANQVSVSSIPKGEQSVAYLFCNLDAYSTYCKDYKEYWKWVSERNEDRYNVNQEHGQNYDSKNMMHTIRLLQSCEHIFKTNSLNIRVDNREELLDIKAGNWSYEAVMQKAEDLIKSIEHEYAASTLPDYPDVKKTEKILIEIRENLYV</sequence>
<gene>
    <name evidence="1" type="ORF">CLA01_03910</name>
</gene>
<proteinExistence type="predicted"/>
<dbReference type="EMBL" id="BJYI01000001">
    <property type="protein sequence ID" value="GEN70319.1"/>
    <property type="molecule type" value="Genomic_DNA"/>
</dbReference>
<protein>
    <recommendedName>
        <fullName evidence="3">Nucleotidyltransferase</fullName>
    </recommendedName>
</protein>
<evidence type="ECO:0000313" key="2">
    <source>
        <dbReference type="Proteomes" id="UP000321150"/>
    </source>
</evidence>
<dbReference type="InterPro" id="IPR018775">
    <property type="entry name" value="RlaP"/>
</dbReference>
<comment type="caution">
    <text evidence="1">The sequence shown here is derived from an EMBL/GenBank/DDBJ whole genome shotgun (WGS) entry which is preliminary data.</text>
</comment>
<dbReference type="AlphaFoldDB" id="A0A511Y548"/>
<reference evidence="1 2" key="1">
    <citation type="submission" date="2019-07" db="EMBL/GenBank/DDBJ databases">
        <title>Whole genome shotgun sequence of Chryseobacterium lathyri NBRC 105250.</title>
        <authorList>
            <person name="Hosoyama A."/>
            <person name="Uohara A."/>
            <person name="Ohji S."/>
            <person name="Ichikawa N."/>
        </authorList>
    </citation>
    <scope>NUCLEOTIDE SEQUENCE [LARGE SCALE GENOMIC DNA]</scope>
    <source>
        <strain evidence="1 2">NBRC 105250</strain>
    </source>
</reference>
<dbReference type="Pfam" id="PF10127">
    <property type="entry name" value="RlaP"/>
    <property type="match status" value="1"/>
</dbReference>
<dbReference type="PANTHER" id="PTHR34817:SF1">
    <property type="entry name" value="NUCLEOTIDYLTRANSFERASE"/>
    <property type="match status" value="1"/>
</dbReference>
<dbReference type="Proteomes" id="UP000321150">
    <property type="component" value="Unassembled WGS sequence"/>
</dbReference>
<evidence type="ECO:0008006" key="3">
    <source>
        <dbReference type="Google" id="ProtNLM"/>
    </source>
</evidence>